<evidence type="ECO:0000256" key="3">
    <source>
        <dbReference type="ARBA" id="ARBA00022475"/>
    </source>
</evidence>
<evidence type="ECO:0000313" key="14">
    <source>
        <dbReference type="EMBL" id="KAJ8905017.1"/>
    </source>
</evidence>
<dbReference type="EMBL" id="JAMWBK010000005">
    <property type="protein sequence ID" value="KAJ8905017.1"/>
    <property type="molecule type" value="Genomic_DNA"/>
</dbReference>
<keyword evidence="10" id="KW-0503">Monooxygenase</keyword>
<keyword evidence="7 12" id="KW-1133">Transmembrane helix</keyword>
<evidence type="ECO:0000256" key="9">
    <source>
        <dbReference type="ARBA" id="ARBA00023004"/>
    </source>
</evidence>
<gene>
    <name evidence="14" type="ORF">NDN08_001529</name>
</gene>
<protein>
    <recommendedName>
        <fullName evidence="13">Fatty acid desaturase domain-containing protein</fullName>
    </recommendedName>
</protein>
<feature type="transmembrane region" description="Helical" evidence="12">
    <location>
        <begin position="50"/>
        <end position="69"/>
    </location>
</feature>
<keyword evidence="11 12" id="KW-0472">Membrane</keyword>
<evidence type="ECO:0000256" key="11">
    <source>
        <dbReference type="ARBA" id="ARBA00023136"/>
    </source>
</evidence>
<evidence type="ECO:0000256" key="5">
    <source>
        <dbReference type="ARBA" id="ARBA00022692"/>
    </source>
</evidence>
<evidence type="ECO:0000256" key="4">
    <source>
        <dbReference type="ARBA" id="ARBA00022519"/>
    </source>
</evidence>
<accession>A0AAV8UVB0</accession>
<feature type="domain" description="Fatty acid desaturase" evidence="13">
    <location>
        <begin position="123"/>
        <end position="334"/>
    </location>
</feature>
<organism evidence="14 15">
    <name type="scientific">Rhodosorus marinus</name>
    <dbReference type="NCBI Taxonomy" id="101924"/>
    <lineage>
        <taxon>Eukaryota</taxon>
        <taxon>Rhodophyta</taxon>
        <taxon>Stylonematophyceae</taxon>
        <taxon>Stylonematales</taxon>
        <taxon>Stylonemataceae</taxon>
        <taxon>Rhodosorus</taxon>
    </lineage>
</organism>
<dbReference type="GO" id="GO:0006629">
    <property type="term" value="P:lipid metabolic process"/>
    <property type="evidence" value="ECO:0007669"/>
    <property type="project" value="InterPro"/>
</dbReference>
<keyword evidence="4" id="KW-0997">Cell inner membrane</keyword>
<keyword evidence="5 12" id="KW-0812">Transmembrane</keyword>
<dbReference type="PANTHER" id="PTHR38674:SF1">
    <property type="entry name" value="ALKANE 1-MONOOXYGENASE 1"/>
    <property type="match status" value="1"/>
</dbReference>
<proteinExistence type="inferred from homology"/>
<dbReference type="GO" id="GO:0046872">
    <property type="term" value="F:metal ion binding"/>
    <property type="evidence" value="ECO:0007669"/>
    <property type="project" value="UniProtKB-KW"/>
</dbReference>
<dbReference type="GO" id="GO:0005886">
    <property type="term" value="C:plasma membrane"/>
    <property type="evidence" value="ECO:0007669"/>
    <property type="project" value="UniProtKB-SubCell"/>
</dbReference>
<comment type="subcellular location">
    <subcellularLocation>
        <location evidence="1">Cell inner membrane</location>
        <topology evidence="1">Multi-pass membrane protein</topology>
    </subcellularLocation>
</comment>
<dbReference type="Proteomes" id="UP001157974">
    <property type="component" value="Unassembled WGS sequence"/>
</dbReference>
<evidence type="ECO:0000256" key="8">
    <source>
        <dbReference type="ARBA" id="ARBA00023002"/>
    </source>
</evidence>
<keyword evidence="9" id="KW-0408">Iron</keyword>
<keyword evidence="8" id="KW-0560">Oxidoreductase</keyword>
<sequence>MYTEVQQRVPGEPVMSAKLYALRYYTCFLGPIALIIGWELGGLPGRAATLVLYELVAPLADILLGSGIVGDKLAGNRVNRVSTDVNWFRIPLYLWVVAHGTMLMWMISKALSLGWFEICCLSWASGLVTSVSIAVAHELLHRRSKFDRSLASFLLSTVLFGHYRIAHNEHHRRVATTEDFGTARFNETPYEFVPRSVFGGLIFSFLSERSRLSAKGGAWCTHQNEFVLNWGMSIAFIGLIWLACGMKGVVTFICQALVAISVHEMTTYIEHYGLLRKRREDGKYEKVSYDHSWLAPQRLTNYLTFNVQVHPDHHMHALKPYEDLEMTKSPILPAGYPPMMLLAFITPLWKRVIHPRLPANAN</sequence>
<evidence type="ECO:0000256" key="2">
    <source>
        <dbReference type="ARBA" id="ARBA00010823"/>
    </source>
</evidence>
<evidence type="ECO:0000259" key="13">
    <source>
        <dbReference type="Pfam" id="PF00487"/>
    </source>
</evidence>
<feature type="transmembrane region" description="Helical" evidence="12">
    <location>
        <begin position="113"/>
        <end position="136"/>
    </location>
</feature>
<dbReference type="InterPro" id="IPR033885">
    <property type="entry name" value="AlkB/XylM"/>
</dbReference>
<feature type="transmembrane region" description="Helical" evidence="12">
    <location>
        <begin position="226"/>
        <end position="243"/>
    </location>
</feature>
<feature type="transmembrane region" description="Helical" evidence="12">
    <location>
        <begin position="21"/>
        <end position="38"/>
    </location>
</feature>
<keyword evidence="15" id="KW-1185">Reference proteome</keyword>
<evidence type="ECO:0000256" key="7">
    <source>
        <dbReference type="ARBA" id="ARBA00022989"/>
    </source>
</evidence>
<keyword evidence="3" id="KW-1003">Cell membrane</keyword>
<dbReference type="PANTHER" id="PTHR38674">
    <property type="entry name" value="ALKANE 1-MONOOXYGENASE 1"/>
    <property type="match status" value="1"/>
</dbReference>
<name>A0AAV8UVB0_9RHOD</name>
<dbReference type="CDD" id="cd03512">
    <property type="entry name" value="Alkane-hydroxylase"/>
    <property type="match status" value="1"/>
</dbReference>
<comment type="caution">
    <text evidence="14">The sequence shown here is derived from an EMBL/GenBank/DDBJ whole genome shotgun (WGS) entry which is preliminary data.</text>
</comment>
<evidence type="ECO:0000256" key="1">
    <source>
        <dbReference type="ARBA" id="ARBA00004429"/>
    </source>
</evidence>
<evidence type="ECO:0000313" key="15">
    <source>
        <dbReference type="Proteomes" id="UP001157974"/>
    </source>
</evidence>
<dbReference type="Pfam" id="PF00487">
    <property type="entry name" value="FA_desaturase"/>
    <property type="match status" value="1"/>
</dbReference>
<evidence type="ECO:0000256" key="12">
    <source>
        <dbReference type="SAM" id="Phobius"/>
    </source>
</evidence>
<feature type="transmembrane region" description="Helical" evidence="12">
    <location>
        <begin position="90"/>
        <end position="107"/>
    </location>
</feature>
<evidence type="ECO:0000256" key="6">
    <source>
        <dbReference type="ARBA" id="ARBA00022723"/>
    </source>
</evidence>
<dbReference type="InterPro" id="IPR005804">
    <property type="entry name" value="FA_desaturase_dom"/>
</dbReference>
<dbReference type="GO" id="GO:0004497">
    <property type="term" value="F:monooxygenase activity"/>
    <property type="evidence" value="ECO:0007669"/>
    <property type="project" value="UniProtKB-KW"/>
</dbReference>
<reference evidence="14 15" key="1">
    <citation type="journal article" date="2023" name="Nat. Commun.">
        <title>Origin of minicircular mitochondrial genomes in red algae.</title>
        <authorList>
            <person name="Lee Y."/>
            <person name="Cho C.H."/>
            <person name="Lee Y.M."/>
            <person name="Park S.I."/>
            <person name="Yang J.H."/>
            <person name="West J.A."/>
            <person name="Bhattacharya D."/>
            <person name="Yoon H.S."/>
        </authorList>
    </citation>
    <scope>NUCLEOTIDE SEQUENCE [LARGE SCALE GENOMIC DNA]</scope>
    <source>
        <strain evidence="14 15">CCMP1338</strain>
        <tissue evidence="14">Whole cell</tissue>
    </source>
</reference>
<keyword evidence="6" id="KW-0479">Metal-binding</keyword>
<dbReference type="AlphaFoldDB" id="A0AAV8UVB0"/>
<evidence type="ECO:0000256" key="10">
    <source>
        <dbReference type="ARBA" id="ARBA00023033"/>
    </source>
</evidence>
<comment type="similarity">
    <text evidence="2">Belongs to the fatty acid desaturase type 1 family. AlkB subfamily.</text>
</comment>